<protein>
    <recommendedName>
        <fullName evidence="4">Hydrophobic surface binding protein A-domain-containing protein</fullName>
    </recommendedName>
</protein>
<feature type="chain" id="PRO_5024837044" description="Hydrophobic surface binding protein A-domain-containing protein" evidence="1">
    <location>
        <begin position="21"/>
        <end position="176"/>
    </location>
</feature>
<dbReference type="GO" id="GO:0005576">
    <property type="term" value="C:extracellular region"/>
    <property type="evidence" value="ECO:0007669"/>
    <property type="project" value="TreeGrafter"/>
</dbReference>
<reference evidence="2 3" key="1">
    <citation type="submission" date="2019-04" db="EMBL/GenBank/DDBJ databases">
        <title>Fungal friends and foes A comparative genomics study of 23 Aspergillus species from section Flavi.</title>
        <authorList>
            <consortium name="DOE Joint Genome Institute"/>
            <person name="Kjaerbolling I."/>
            <person name="Vesth T.C."/>
            <person name="Frisvad J.C."/>
            <person name="Nybo J.L."/>
            <person name="Theobald S."/>
            <person name="Kildgaard S."/>
            <person name="Petersen T.I."/>
            <person name="Kuo A."/>
            <person name="Sato A."/>
            <person name="Lyhne E.K."/>
            <person name="Kogle M.E."/>
            <person name="Wiebenga A."/>
            <person name="Kun R.S."/>
            <person name="Lubbers R.J."/>
            <person name="Makela M.R."/>
            <person name="Barry K."/>
            <person name="Chovatia M."/>
            <person name="Clum A."/>
            <person name="Daum C."/>
            <person name="Haridas S."/>
            <person name="He G."/>
            <person name="LaButti K."/>
            <person name="Lipzen A."/>
            <person name="Mondo S."/>
            <person name="Pangilinan J."/>
            <person name="Riley R."/>
            <person name="Salamov A."/>
            <person name="Simmons B.A."/>
            <person name="Magnuson J.K."/>
            <person name="Henrissat B."/>
            <person name="Mortensen U.H."/>
            <person name="Larsen T.O."/>
            <person name="De vries R.P."/>
            <person name="Grigoriev I.V."/>
            <person name="Machida M."/>
            <person name="Baker S.E."/>
            <person name="Andersen M.R."/>
        </authorList>
    </citation>
    <scope>NUCLEOTIDE SEQUENCE [LARGE SCALE GENOMIC DNA]</scope>
    <source>
        <strain evidence="2 3">CBS 126849</strain>
    </source>
</reference>
<sequence length="176" mass="19219">MHFGNILFPALLFFAAPFNAEEPGPSAEMLESIGTLETMIASSTKALREYNGAASDTPALAYALYSTRRQTKKFVSDVQSRESFTAADSAAVANRTVDLHGHLVDLLNIGRTKIPLVRAAGYGSVAQKLVQDFHQQDRALQTLVWARMTPVDQEKAAEGFQNFEHAYDALLKASQG</sequence>
<keyword evidence="3" id="KW-1185">Reference proteome</keyword>
<feature type="signal peptide" evidence="1">
    <location>
        <begin position="1"/>
        <end position="20"/>
    </location>
</feature>
<name>A0A5N6E939_9EURO</name>
<organism evidence="2 3">
    <name type="scientific">Aspergillus novoparasiticus</name>
    <dbReference type="NCBI Taxonomy" id="986946"/>
    <lineage>
        <taxon>Eukaryota</taxon>
        <taxon>Fungi</taxon>
        <taxon>Dikarya</taxon>
        <taxon>Ascomycota</taxon>
        <taxon>Pezizomycotina</taxon>
        <taxon>Eurotiomycetes</taxon>
        <taxon>Eurotiomycetidae</taxon>
        <taxon>Eurotiales</taxon>
        <taxon>Aspergillaceae</taxon>
        <taxon>Aspergillus</taxon>
        <taxon>Aspergillus subgen. Circumdati</taxon>
    </lineage>
</organism>
<dbReference type="PANTHER" id="PTHR38123">
    <property type="entry name" value="CELL WALL SERINE-THREONINE-RICH GALACTOMANNOPROTEIN MP1 (AFU_ORTHOLOGUE AFUA_4G03240)"/>
    <property type="match status" value="1"/>
</dbReference>
<dbReference type="AlphaFoldDB" id="A0A5N6E939"/>
<evidence type="ECO:0000313" key="3">
    <source>
        <dbReference type="Proteomes" id="UP000326799"/>
    </source>
</evidence>
<evidence type="ECO:0008006" key="4">
    <source>
        <dbReference type="Google" id="ProtNLM"/>
    </source>
</evidence>
<accession>A0A5N6E939</accession>
<dbReference type="InterPro" id="IPR021054">
    <property type="entry name" value="Cell_wall_mannoprotein_1"/>
</dbReference>
<dbReference type="Proteomes" id="UP000326799">
    <property type="component" value="Unassembled WGS sequence"/>
</dbReference>
<gene>
    <name evidence="2" type="ORF">BDV33DRAFT_183397</name>
</gene>
<dbReference type="Pfam" id="PF12296">
    <property type="entry name" value="HsbA"/>
    <property type="match status" value="1"/>
</dbReference>
<dbReference type="PANTHER" id="PTHR38123:SF3">
    <property type="entry name" value="ANTIGENIC CELL WALL GALACTOMANNOPROTEIN"/>
    <property type="match status" value="1"/>
</dbReference>
<proteinExistence type="predicted"/>
<keyword evidence="1" id="KW-0732">Signal</keyword>
<evidence type="ECO:0000313" key="2">
    <source>
        <dbReference type="EMBL" id="KAB8214111.1"/>
    </source>
</evidence>
<evidence type="ECO:0000256" key="1">
    <source>
        <dbReference type="SAM" id="SignalP"/>
    </source>
</evidence>
<dbReference type="EMBL" id="ML733554">
    <property type="protein sequence ID" value="KAB8214111.1"/>
    <property type="molecule type" value="Genomic_DNA"/>
</dbReference>